<protein>
    <submittedName>
        <fullName evidence="3">Uncharacterized protein</fullName>
    </submittedName>
</protein>
<gene>
    <name evidence="3" type="ORF">EZS28_044148</name>
</gene>
<keyword evidence="1" id="KW-0812">Transmembrane</keyword>
<proteinExistence type="predicted"/>
<evidence type="ECO:0000313" key="4">
    <source>
        <dbReference type="Proteomes" id="UP000324800"/>
    </source>
</evidence>
<keyword evidence="1" id="KW-0472">Membrane</keyword>
<dbReference type="EMBL" id="SNRW01027100">
    <property type="protein sequence ID" value="KAA6360325.1"/>
    <property type="molecule type" value="Genomic_DNA"/>
</dbReference>
<reference evidence="3 4" key="1">
    <citation type="submission" date="2019-03" db="EMBL/GenBank/DDBJ databases">
        <title>Single cell metagenomics reveals metabolic interactions within the superorganism composed of flagellate Streblomastix strix and complex community of Bacteroidetes bacteria on its surface.</title>
        <authorList>
            <person name="Treitli S.C."/>
            <person name="Kolisko M."/>
            <person name="Husnik F."/>
            <person name="Keeling P."/>
            <person name="Hampl V."/>
        </authorList>
    </citation>
    <scope>NUCLEOTIDE SEQUENCE [LARGE SCALE GENOMIC DNA]</scope>
    <source>
        <strain evidence="3">ST1C</strain>
    </source>
</reference>
<feature type="transmembrane region" description="Helical" evidence="1">
    <location>
        <begin position="119"/>
        <end position="140"/>
    </location>
</feature>
<comment type="caution">
    <text evidence="3">The sequence shown here is derived from an EMBL/GenBank/DDBJ whole genome shotgun (WGS) entry which is preliminary data.</text>
</comment>
<feature type="non-terminal residue" evidence="3">
    <location>
        <position position="152"/>
    </location>
</feature>
<dbReference type="Proteomes" id="UP000324800">
    <property type="component" value="Unassembled WGS sequence"/>
</dbReference>
<evidence type="ECO:0000256" key="1">
    <source>
        <dbReference type="SAM" id="Phobius"/>
    </source>
</evidence>
<feature type="transmembrane region" description="Helical" evidence="1">
    <location>
        <begin position="87"/>
        <end position="112"/>
    </location>
</feature>
<accession>A0A5J4TSI4</accession>
<feature type="transmembrane region" description="Helical" evidence="1">
    <location>
        <begin position="56"/>
        <end position="75"/>
    </location>
</feature>
<feature type="signal peptide" evidence="2">
    <location>
        <begin position="1"/>
        <end position="17"/>
    </location>
</feature>
<keyword evidence="2" id="KW-0732">Signal</keyword>
<name>A0A5J4TSI4_9EUKA</name>
<dbReference type="AlphaFoldDB" id="A0A5J4TSI4"/>
<sequence length="152" mass="16985">MQMVLIIIWHFQLQLYCFYPFLNEFWSYKVINSHIISGVSFSALNSVDNPPAHRELRLVCIPVQVIILEIIQVIAGNYVLTFAQYNSTFISIAIVDVPLIILAMAGSCVLAFMQYSPTFILIMTVFIKAINQVVIALVVLESVAQSGAQSEA</sequence>
<feature type="chain" id="PRO_5023934640" evidence="2">
    <location>
        <begin position="18"/>
        <end position="152"/>
    </location>
</feature>
<keyword evidence="1" id="KW-1133">Transmembrane helix</keyword>
<organism evidence="3 4">
    <name type="scientific">Streblomastix strix</name>
    <dbReference type="NCBI Taxonomy" id="222440"/>
    <lineage>
        <taxon>Eukaryota</taxon>
        <taxon>Metamonada</taxon>
        <taxon>Preaxostyla</taxon>
        <taxon>Oxymonadida</taxon>
        <taxon>Streblomastigidae</taxon>
        <taxon>Streblomastix</taxon>
    </lineage>
</organism>
<evidence type="ECO:0000313" key="3">
    <source>
        <dbReference type="EMBL" id="KAA6360325.1"/>
    </source>
</evidence>
<evidence type="ECO:0000256" key="2">
    <source>
        <dbReference type="SAM" id="SignalP"/>
    </source>
</evidence>